<sequence length="73" mass="7927">GAGKSILFILPASYSTGVIVVVIPLISLRDNLKNRYDKAGIKCALVILVTPELAVSKGFRDFINRQQAIGRLD</sequence>
<evidence type="ECO:0000313" key="2">
    <source>
        <dbReference type="Proteomes" id="UP000250078"/>
    </source>
</evidence>
<proteinExistence type="predicted"/>
<dbReference type="Proteomes" id="UP000250078">
    <property type="component" value="Unassembled WGS sequence"/>
</dbReference>
<protein>
    <submittedName>
        <fullName evidence="1">Uncharacterized protein</fullName>
    </submittedName>
</protein>
<evidence type="ECO:0000313" key="1">
    <source>
        <dbReference type="EMBL" id="OCK88188.1"/>
    </source>
</evidence>
<gene>
    <name evidence="1" type="ORF">K441DRAFT_590208</name>
</gene>
<feature type="non-terminal residue" evidence="1">
    <location>
        <position position="1"/>
    </location>
</feature>
<reference evidence="1 2" key="1">
    <citation type="journal article" date="2016" name="Nat. Commun.">
        <title>Ectomycorrhizal ecology is imprinted in the genome of the dominant symbiotic fungus Cenococcum geophilum.</title>
        <authorList>
            <consortium name="DOE Joint Genome Institute"/>
            <person name="Peter M."/>
            <person name="Kohler A."/>
            <person name="Ohm R.A."/>
            <person name="Kuo A."/>
            <person name="Krutzmann J."/>
            <person name="Morin E."/>
            <person name="Arend M."/>
            <person name="Barry K.W."/>
            <person name="Binder M."/>
            <person name="Choi C."/>
            <person name="Clum A."/>
            <person name="Copeland A."/>
            <person name="Grisel N."/>
            <person name="Haridas S."/>
            <person name="Kipfer T."/>
            <person name="LaButti K."/>
            <person name="Lindquist E."/>
            <person name="Lipzen A."/>
            <person name="Maire R."/>
            <person name="Meier B."/>
            <person name="Mihaltcheva S."/>
            <person name="Molinier V."/>
            <person name="Murat C."/>
            <person name="Poggeler S."/>
            <person name="Quandt C.A."/>
            <person name="Sperisen C."/>
            <person name="Tritt A."/>
            <person name="Tisserant E."/>
            <person name="Crous P.W."/>
            <person name="Henrissat B."/>
            <person name="Nehls U."/>
            <person name="Egli S."/>
            <person name="Spatafora J.W."/>
            <person name="Grigoriev I.V."/>
            <person name="Martin F.M."/>
        </authorList>
    </citation>
    <scope>NUCLEOTIDE SEQUENCE [LARGE SCALE GENOMIC DNA]</scope>
    <source>
        <strain evidence="1 2">1.58</strain>
    </source>
</reference>
<organism evidence="1 2">
    <name type="scientific">Cenococcum geophilum 1.58</name>
    <dbReference type="NCBI Taxonomy" id="794803"/>
    <lineage>
        <taxon>Eukaryota</taxon>
        <taxon>Fungi</taxon>
        <taxon>Dikarya</taxon>
        <taxon>Ascomycota</taxon>
        <taxon>Pezizomycotina</taxon>
        <taxon>Dothideomycetes</taxon>
        <taxon>Pleosporomycetidae</taxon>
        <taxon>Gloniales</taxon>
        <taxon>Gloniaceae</taxon>
        <taxon>Cenococcum</taxon>
    </lineage>
</organism>
<name>A0ACC8EPF3_9PEZI</name>
<keyword evidence="2" id="KW-1185">Reference proteome</keyword>
<dbReference type="EMBL" id="KV748247">
    <property type="protein sequence ID" value="OCK88188.1"/>
    <property type="molecule type" value="Genomic_DNA"/>
</dbReference>
<accession>A0ACC8EPF3</accession>